<evidence type="ECO:0000256" key="1">
    <source>
        <dbReference type="SAM" id="MobiDB-lite"/>
    </source>
</evidence>
<dbReference type="Pfam" id="PF14223">
    <property type="entry name" value="Retrotran_gag_2"/>
    <property type="match status" value="1"/>
</dbReference>
<evidence type="ECO:0000259" key="2">
    <source>
        <dbReference type="Pfam" id="PF07727"/>
    </source>
</evidence>
<dbReference type="Proteomes" id="UP000288805">
    <property type="component" value="Unassembled WGS sequence"/>
</dbReference>
<dbReference type="SUPFAM" id="SSF56672">
    <property type="entry name" value="DNA/RNA polymerases"/>
    <property type="match status" value="1"/>
</dbReference>
<dbReference type="InterPro" id="IPR013103">
    <property type="entry name" value="RVT_2"/>
</dbReference>
<organism evidence="3 4">
    <name type="scientific">Vitis vinifera</name>
    <name type="common">Grape</name>
    <dbReference type="NCBI Taxonomy" id="29760"/>
    <lineage>
        <taxon>Eukaryota</taxon>
        <taxon>Viridiplantae</taxon>
        <taxon>Streptophyta</taxon>
        <taxon>Embryophyta</taxon>
        <taxon>Tracheophyta</taxon>
        <taxon>Spermatophyta</taxon>
        <taxon>Magnoliopsida</taxon>
        <taxon>eudicotyledons</taxon>
        <taxon>Gunneridae</taxon>
        <taxon>Pentapetalae</taxon>
        <taxon>rosids</taxon>
        <taxon>Vitales</taxon>
        <taxon>Vitaceae</taxon>
        <taxon>Viteae</taxon>
        <taxon>Vitis</taxon>
    </lineage>
</organism>
<protein>
    <submittedName>
        <fullName evidence="3">Retrovirus-related Pol polyprotein from transposon RE2</fullName>
    </submittedName>
</protein>
<dbReference type="Pfam" id="PF07727">
    <property type="entry name" value="RVT_2"/>
    <property type="match status" value="1"/>
</dbReference>
<reference evidence="3 4" key="1">
    <citation type="journal article" date="2018" name="PLoS Genet.">
        <title>Population sequencing reveals clonal diversity and ancestral inbreeding in the grapevine cultivar Chardonnay.</title>
        <authorList>
            <person name="Roach M.J."/>
            <person name="Johnson D.L."/>
            <person name="Bohlmann J."/>
            <person name="van Vuuren H.J."/>
            <person name="Jones S.J."/>
            <person name="Pretorius I.S."/>
            <person name="Schmidt S.A."/>
            <person name="Borneman A.R."/>
        </authorList>
    </citation>
    <scope>NUCLEOTIDE SEQUENCE [LARGE SCALE GENOMIC DNA]</scope>
    <source>
        <strain evidence="4">cv. Chardonnay</strain>
        <tissue evidence="3">Leaf</tissue>
    </source>
</reference>
<sequence length="746" mass="84002">MEAPIQTIAQDSSMAAQEQSRFLPKQQVVSAIKGYGLQRFVFFESGIPPCFLLKEDAQAENVNKAFVEWEQQDQLLLSWLLSSISKKVLPRLVGCETSFQVWVKLEQYFASQTKAKIGQFKDQLMTTKKRSLNVVEYLSKIKSCVDSLASVGHILTDKDHIDAILDGLTDESCRSNFSTNFGPGRGRGIGQGNGGRFNARNFGRDRNFNGGRGNGGKSGWNNNWNNTGKPQCQLCRRFGHEVERCYYRFDPSFVSPTSSSQNSGGPRAYFSQASPHSSTLFTTPEVFNDNSWPINEVDLPSVPNVHSIYPIIDVVVHNIISSGNTNLNRMTGQPRVQGNTHVMTTRSKNGIAKPKVYIVAVKEPETVELALQKDEWKQAMISEFEALQRNNTWSLVPLPERRIPIGCKWVYKVKENSDGSVGKYKARLVAKGFHQQAGFDFNETFSPIVKPTTIMIVLTITLSRGWSVRQLDINNAFLNGILQEEVFMSQPQGFLDEKHHEYVCRLHKALYGLKQAPRAWITSTHTTYILVHVDDILVTGSNTEAKGLPTPITSGLKISSQDGVPIENAQLYRNEHWKAIKRILRYLRATMDYGIHLKKAAELSLIGFSNVDWGSDPDDRQSVSEAEYRSLAELVAEVTRIQSLLFEMQCKTPRISVMWCDNLSIVLLSANPILHARTKHIELDLYFVREKVLKKDIDIRHVPANEQVTDVLTKAISIGQFNQMRNKLKVEDLTTLSLKGDVRNSG</sequence>
<dbReference type="EMBL" id="QGNW01000191">
    <property type="protein sequence ID" value="RVW86720.1"/>
    <property type="molecule type" value="Genomic_DNA"/>
</dbReference>
<evidence type="ECO:0000313" key="3">
    <source>
        <dbReference type="EMBL" id="RVW86720.1"/>
    </source>
</evidence>
<accession>A0A438HQN9</accession>
<dbReference type="CDD" id="cd09272">
    <property type="entry name" value="RNase_HI_RT_Ty1"/>
    <property type="match status" value="1"/>
</dbReference>
<evidence type="ECO:0000313" key="4">
    <source>
        <dbReference type="Proteomes" id="UP000288805"/>
    </source>
</evidence>
<dbReference type="InterPro" id="IPR043502">
    <property type="entry name" value="DNA/RNA_pol_sf"/>
</dbReference>
<dbReference type="PANTHER" id="PTHR47481">
    <property type="match status" value="1"/>
</dbReference>
<dbReference type="AlphaFoldDB" id="A0A438HQN9"/>
<proteinExistence type="predicted"/>
<name>A0A438HQN9_VITVI</name>
<dbReference type="PANTHER" id="PTHR47481:SF10">
    <property type="entry name" value="COPIA-LIKE POLYPROTEIN_RETROTRANSPOSON"/>
    <property type="match status" value="1"/>
</dbReference>
<feature type="domain" description="Reverse transcriptase Ty1/copia-type" evidence="2">
    <location>
        <begin position="390"/>
        <end position="525"/>
    </location>
</feature>
<comment type="caution">
    <text evidence="3">The sequence shown here is derived from an EMBL/GenBank/DDBJ whole genome shotgun (WGS) entry which is preliminary data.</text>
</comment>
<feature type="region of interest" description="Disordered" evidence="1">
    <location>
        <begin position="199"/>
        <end position="223"/>
    </location>
</feature>
<gene>
    <name evidence="3" type="primary">RE2_164</name>
    <name evidence="3" type="ORF">CK203_039874</name>
</gene>